<proteinExistence type="predicted"/>
<gene>
    <name evidence="8" type="ORF">LZZ85_14140</name>
</gene>
<dbReference type="SUPFAM" id="SSF46894">
    <property type="entry name" value="C-terminal effector domain of the bipartite response regulators"/>
    <property type="match status" value="1"/>
</dbReference>
<dbReference type="PROSITE" id="PS00622">
    <property type="entry name" value="HTH_LUXR_1"/>
    <property type="match status" value="1"/>
</dbReference>
<dbReference type="PROSITE" id="PS50043">
    <property type="entry name" value="HTH_LUXR_2"/>
    <property type="match status" value="1"/>
</dbReference>
<keyword evidence="4" id="KW-0804">Transcription</keyword>
<feature type="domain" description="HTH luxR-type" evidence="6">
    <location>
        <begin position="147"/>
        <end position="211"/>
    </location>
</feature>
<organism evidence="8 9">
    <name type="scientific">Terrimonas ginsenosidimutans</name>
    <dbReference type="NCBI Taxonomy" id="2908004"/>
    <lineage>
        <taxon>Bacteria</taxon>
        <taxon>Pseudomonadati</taxon>
        <taxon>Bacteroidota</taxon>
        <taxon>Chitinophagia</taxon>
        <taxon>Chitinophagales</taxon>
        <taxon>Chitinophagaceae</taxon>
        <taxon>Terrimonas</taxon>
    </lineage>
</organism>
<dbReference type="SMART" id="SM00448">
    <property type="entry name" value="REC"/>
    <property type="match status" value="1"/>
</dbReference>
<feature type="domain" description="Response regulatory" evidence="7">
    <location>
        <begin position="7"/>
        <end position="123"/>
    </location>
</feature>
<sequence>MQTAKINIALIEDEDSIRQSLLTLLYRQDELEVIDAFEDGETALNDLKKRPVDVLLFDINLPGISGIDVVHKLKAIHPGMQCMALTSYDDAETAFRALKAGATGYILKNTDPQKLVEAILDIHHGGSPMSSQIARLVVTEFAASKTEKFQSDILSRRENEILALLSEGLRYKEIAARLFISIETVRTHIRNIYEKLQVRTRAQALSRFHGQ</sequence>
<evidence type="ECO:0000256" key="3">
    <source>
        <dbReference type="ARBA" id="ARBA00023125"/>
    </source>
</evidence>
<name>A0ABS9KT23_9BACT</name>
<dbReference type="EMBL" id="JAKLTR010000008">
    <property type="protein sequence ID" value="MCG2615435.1"/>
    <property type="molecule type" value="Genomic_DNA"/>
</dbReference>
<evidence type="ECO:0000256" key="4">
    <source>
        <dbReference type="ARBA" id="ARBA00023163"/>
    </source>
</evidence>
<dbReference type="PANTHER" id="PTHR43214">
    <property type="entry name" value="TWO-COMPONENT RESPONSE REGULATOR"/>
    <property type="match status" value="1"/>
</dbReference>
<evidence type="ECO:0000259" key="6">
    <source>
        <dbReference type="PROSITE" id="PS50043"/>
    </source>
</evidence>
<evidence type="ECO:0000313" key="8">
    <source>
        <dbReference type="EMBL" id="MCG2615435.1"/>
    </source>
</evidence>
<keyword evidence="1 5" id="KW-0597">Phosphoprotein</keyword>
<dbReference type="CDD" id="cd17535">
    <property type="entry name" value="REC_NarL-like"/>
    <property type="match status" value="1"/>
</dbReference>
<accession>A0ABS9KT23</accession>
<dbReference type="Gene3D" id="3.40.50.2300">
    <property type="match status" value="1"/>
</dbReference>
<feature type="modified residue" description="4-aspartylphosphate" evidence="5">
    <location>
        <position position="58"/>
    </location>
</feature>
<dbReference type="InterPro" id="IPR016032">
    <property type="entry name" value="Sig_transdc_resp-reg_C-effctor"/>
</dbReference>
<dbReference type="SUPFAM" id="SSF52172">
    <property type="entry name" value="CheY-like"/>
    <property type="match status" value="1"/>
</dbReference>
<evidence type="ECO:0000256" key="2">
    <source>
        <dbReference type="ARBA" id="ARBA00023015"/>
    </source>
</evidence>
<keyword evidence="3" id="KW-0238">DNA-binding</keyword>
<dbReference type="Gene3D" id="1.10.10.10">
    <property type="entry name" value="Winged helix-like DNA-binding domain superfamily/Winged helix DNA-binding domain"/>
    <property type="match status" value="1"/>
</dbReference>
<comment type="caution">
    <text evidence="8">The sequence shown here is derived from an EMBL/GenBank/DDBJ whole genome shotgun (WGS) entry which is preliminary data.</text>
</comment>
<dbReference type="InterPro" id="IPR039420">
    <property type="entry name" value="WalR-like"/>
</dbReference>
<dbReference type="InterPro" id="IPR011006">
    <property type="entry name" value="CheY-like_superfamily"/>
</dbReference>
<evidence type="ECO:0000313" key="9">
    <source>
        <dbReference type="Proteomes" id="UP001165367"/>
    </source>
</evidence>
<dbReference type="Pfam" id="PF00196">
    <property type="entry name" value="GerE"/>
    <property type="match status" value="1"/>
</dbReference>
<protein>
    <submittedName>
        <fullName evidence="8">Response regulator transcription factor</fullName>
    </submittedName>
</protein>
<dbReference type="PROSITE" id="PS50110">
    <property type="entry name" value="RESPONSE_REGULATORY"/>
    <property type="match status" value="1"/>
</dbReference>
<evidence type="ECO:0000256" key="1">
    <source>
        <dbReference type="ARBA" id="ARBA00022553"/>
    </source>
</evidence>
<dbReference type="InterPro" id="IPR000792">
    <property type="entry name" value="Tscrpt_reg_LuxR_C"/>
</dbReference>
<dbReference type="InterPro" id="IPR058245">
    <property type="entry name" value="NreC/VraR/RcsB-like_REC"/>
</dbReference>
<evidence type="ECO:0000256" key="5">
    <source>
        <dbReference type="PROSITE-ProRule" id="PRU00169"/>
    </source>
</evidence>
<dbReference type="Pfam" id="PF00072">
    <property type="entry name" value="Response_reg"/>
    <property type="match status" value="1"/>
</dbReference>
<dbReference type="InterPro" id="IPR036388">
    <property type="entry name" value="WH-like_DNA-bd_sf"/>
</dbReference>
<dbReference type="RefSeq" id="WP_237872976.1">
    <property type="nucleotide sequence ID" value="NZ_JAKLTR010000008.1"/>
</dbReference>
<reference evidence="8" key="1">
    <citation type="submission" date="2022-01" db="EMBL/GenBank/DDBJ databases">
        <authorList>
            <person name="Jo J.-H."/>
            <person name="Im W.-T."/>
        </authorList>
    </citation>
    <scope>NUCLEOTIDE SEQUENCE</scope>
    <source>
        <strain evidence="8">NA20</strain>
    </source>
</reference>
<evidence type="ECO:0000259" key="7">
    <source>
        <dbReference type="PROSITE" id="PS50110"/>
    </source>
</evidence>
<dbReference type="SMART" id="SM00421">
    <property type="entry name" value="HTH_LUXR"/>
    <property type="match status" value="1"/>
</dbReference>
<keyword evidence="2" id="KW-0805">Transcription regulation</keyword>
<dbReference type="CDD" id="cd06170">
    <property type="entry name" value="LuxR_C_like"/>
    <property type="match status" value="1"/>
</dbReference>
<dbReference type="PANTHER" id="PTHR43214:SF24">
    <property type="entry name" value="TRANSCRIPTIONAL REGULATORY PROTEIN NARL-RELATED"/>
    <property type="match status" value="1"/>
</dbReference>
<dbReference type="InterPro" id="IPR001789">
    <property type="entry name" value="Sig_transdc_resp-reg_receiver"/>
</dbReference>
<dbReference type="PRINTS" id="PR00038">
    <property type="entry name" value="HTHLUXR"/>
</dbReference>
<keyword evidence="9" id="KW-1185">Reference proteome</keyword>
<dbReference type="Proteomes" id="UP001165367">
    <property type="component" value="Unassembled WGS sequence"/>
</dbReference>